<comment type="cofactor">
    <cofactor evidence="1 6">
        <name>pyridoxal 5'-phosphate</name>
        <dbReference type="ChEBI" id="CHEBI:597326"/>
    </cofactor>
</comment>
<keyword evidence="8" id="KW-1185">Reference proteome</keyword>
<name>A0ABW9RQI7_9BACT</name>
<gene>
    <name evidence="7" type="ORF">E1163_15835</name>
</gene>
<evidence type="ECO:0000256" key="6">
    <source>
        <dbReference type="RuleBase" id="RU000382"/>
    </source>
</evidence>
<evidence type="ECO:0000313" key="7">
    <source>
        <dbReference type="EMBL" id="MTI26429.1"/>
    </source>
</evidence>
<evidence type="ECO:0000256" key="5">
    <source>
        <dbReference type="ARBA" id="ARBA00023239"/>
    </source>
</evidence>
<dbReference type="InterPro" id="IPR015421">
    <property type="entry name" value="PyrdxlP-dep_Trfase_major"/>
</dbReference>
<proteinExistence type="inferred from homology"/>
<keyword evidence="4 6" id="KW-0663">Pyridoxal phosphate</keyword>
<dbReference type="PANTHER" id="PTHR11999">
    <property type="entry name" value="GROUP II PYRIDOXAL-5-PHOSPHATE DECARBOXYLASE"/>
    <property type="match status" value="1"/>
</dbReference>
<evidence type="ECO:0000256" key="4">
    <source>
        <dbReference type="ARBA" id="ARBA00022898"/>
    </source>
</evidence>
<dbReference type="InterPro" id="IPR002129">
    <property type="entry name" value="PyrdxlP-dep_de-COase"/>
</dbReference>
<sequence length="489" mass="54280">MRDKIKAYEEQAKAIEPDARQRRTLRDAIVNYTEQFLENIHDLEKIPAFRVNDTGIDLTKQPIADEPIDLEKAIGLVAKNVDNEGLNPASGGHFGYIPGGGIYSSSLGDYWADITNRYAGVFFANSGAVRMENHLINWMKEFIGYPQSALGNLASGGSIANLTAIVAARDAAGIRAENISKQVIYLSKQAHHCINKAINIAGLRECQVRHISLDDRFRMDMEALKIAIEADLAAGLNPWLLVGSAGTTDTGAVDPLDIMADIARQHGLWLHVDAAYGGFFMLTEYGKKQFRGIEKSDSVVMDPHKGLFLPYGIGVVIVRDGSALRNSFAYEASYMQDTVNLADEVSPADVSPELTKPFRGLRMWLPLMIHGLKPFRAALDEKLLLTRYLYQQLRQIPRIVLGPEPELTVITFRFVPDDGDACQFNREVAGKIHEDGRVFLSTTTIDGIYTLRFAILAFRAHLESIDLALSILKEKYEEVAGQAEFQGRH</sequence>
<dbReference type="SUPFAM" id="SSF53383">
    <property type="entry name" value="PLP-dependent transferases"/>
    <property type="match status" value="1"/>
</dbReference>
<protein>
    <submittedName>
        <fullName evidence="7">Aminotransferase class V-fold PLP-dependent enzyme</fullName>
    </submittedName>
</protein>
<dbReference type="InterPro" id="IPR015422">
    <property type="entry name" value="PyrdxlP-dep_Trfase_small"/>
</dbReference>
<accession>A0ABW9RQI7</accession>
<reference evidence="7 8" key="1">
    <citation type="submission" date="2019-02" db="EMBL/GenBank/DDBJ databases">
        <authorList>
            <person name="Goldberg S.R."/>
            <person name="Haltli B.A."/>
            <person name="Correa H."/>
            <person name="Russell K.G."/>
        </authorList>
    </citation>
    <scope>NUCLEOTIDE SEQUENCE [LARGE SCALE GENOMIC DNA]</scope>
    <source>
        <strain evidence="7 8">JCM 16186</strain>
    </source>
</reference>
<dbReference type="PRINTS" id="PR00800">
    <property type="entry name" value="YHDCRBOXLASE"/>
</dbReference>
<dbReference type="Proteomes" id="UP000798808">
    <property type="component" value="Unassembled WGS sequence"/>
</dbReference>
<organism evidence="7 8">
    <name type="scientific">Fulvivirga kasyanovii</name>
    <dbReference type="NCBI Taxonomy" id="396812"/>
    <lineage>
        <taxon>Bacteria</taxon>
        <taxon>Pseudomonadati</taxon>
        <taxon>Bacteroidota</taxon>
        <taxon>Cytophagia</taxon>
        <taxon>Cytophagales</taxon>
        <taxon>Fulvivirgaceae</taxon>
        <taxon>Fulvivirga</taxon>
    </lineage>
</organism>
<comment type="similarity">
    <text evidence="2 6">Belongs to the group II decarboxylase family.</text>
</comment>
<evidence type="ECO:0000313" key="8">
    <source>
        <dbReference type="Proteomes" id="UP000798808"/>
    </source>
</evidence>
<dbReference type="Gene3D" id="3.90.1150.10">
    <property type="entry name" value="Aspartate Aminotransferase, domain 1"/>
    <property type="match status" value="1"/>
</dbReference>
<evidence type="ECO:0000256" key="2">
    <source>
        <dbReference type="ARBA" id="ARBA00009533"/>
    </source>
</evidence>
<keyword evidence="7" id="KW-0808">Transferase</keyword>
<dbReference type="Gene3D" id="3.40.640.10">
    <property type="entry name" value="Type I PLP-dependent aspartate aminotransferase-like (Major domain)"/>
    <property type="match status" value="1"/>
</dbReference>
<dbReference type="GO" id="GO:0008483">
    <property type="term" value="F:transaminase activity"/>
    <property type="evidence" value="ECO:0007669"/>
    <property type="project" value="UniProtKB-KW"/>
</dbReference>
<keyword evidence="7" id="KW-0032">Aminotransferase</keyword>
<dbReference type="InterPro" id="IPR010977">
    <property type="entry name" value="Aromatic_deC"/>
</dbReference>
<evidence type="ECO:0000256" key="3">
    <source>
        <dbReference type="ARBA" id="ARBA00022793"/>
    </source>
</evidence>
<dbReference type="EMBL" id="SMLW01000580">
    <property type="protein sequence ID" value="MTI26429.1"/>
    <property type="molecule type" value="Genomic_DNA"/>
</dbReference>
<dbReference type="RefSeq" id="WP_155173442.1">
    <property type="nucleotide sequence ID" value="NZ_BAAAFL010000012.1"/>
</dbReference>
<dbReference type="InterPro" id="IPR015424">
    <property type="entry name" value="PyrdxlP-dep_Trfase"/>
</dbReference>
<dbReference type="Pfam" id="PF00282">
    <property type="entry name" value="Pyridoxal_deC"/>
    <property type="match status" value="1"/>
</dbReference>
<dbReference type="PANTHER" id="PTHR11999:SF70">
    <property type="entry name" value="MIP05841P"/>
    <property type="match status" value="1"/>
</dbReference>
<comment type="caution">
    <text evidence="7">The sequence shown here is derived from an EMBL/GenBank/DDBJ whole genome shotgun (WGS) entry which is preliminary data.</text>
</comment>
<keyword evidence="3" id="KW-0210">Decarboxylase</keyword>
<keyword evidence="5 6" id="KW-0456">Lyase</keyword>
<evidence type="ECO:0000256" key="1">
    <source>
        <dbReference type="ARBA" id="ARBA00001933"/>
    </source>
</evidence>